<dbReference type="Proteomes" id="UP001465976">
    <property type="component" value="Unassembled WGS sequence"/>
</dbReference>
<dbReference type="EMBL" id="JBAHYK010000696">
    <property type="protein sequence ID" value="KAL0571924.1"/>
    <property type="molecule type" value="Genomic_DNA"/>
</dbReference>
<keyword evidence="3" id="KW-1185">Reference proteome</keyword>
<feature type="region of interest" description="Disordered" evidence="1">
    <location>
        <begin position="634"/>
        <end position="653"/>
    </location>
</feature>
<gene>
    <name evidence="2" type="ORF">V5O48_010035</name>
</gene>
<proteinExistence type="predicted"/>
<name>A0ABR3FA39_9AGAR</name>
<accession>A0ABR3FA39</accession>
<evidence type="ECO:0000313" key="3">
    <source>
        <dbReference type="Proteomes" id="UP001465976"/>
    </source>
</evidence>
<feature type="region of interest" description="Disordered" evidence="1">
    <location>
        <begin position="587"/>
        <end position="626"/>
    </location>
</feature>
<feature type="compositionally biased region" description="Basic and acidic residues" evidence="1">
    <location>
        <begin position="540"/>
        <end position="558"/>
    </location>
</feature>
<protein>
    <submittedName>
        <fullName evidence="2">Uncharacterized protein</fullName>
    </submittedName>
</protein>
<organism evidence="2 3">
    <name type="scientific">Marasmius crinis-equi</name>
    <dbReference type="NCBI Taxonomy" id="585013"/>
    <lineage>
        <taxon>Eukaryota</taxon>
        <taxon>Fungi</taxon>
        <taxon>Dikarya</taxon>
        <taxon>Basidiomycota</taxon>
        <taxon>Agaricomycotina</taxon>
        <taxon>Agaricomycetes</taxon>
        <taxon>Agaricomycetidae</taxon>
        <taxon>Agaricales</taxon>
        <taxon>Marasmiineae</taxon>
        <taxon>Marasmiaceae</taxon>
        <taxon>Marasmius</taxon>
    </lineage>
</organism>
<sequence>MIATTEALSASTWHRDRFKERDDAFSRHLPSTIQFDGSDILHSIDVHRRFPDFVKTVSLLWGYRLVADISDFLKIHPSVIFGTVIHLKKPGKLYYLPPNTILEPRTAYADDSDHRGADSYSTPTYGRLCLRFGKHNINGLDAQIVFGVRDRDGAIGPFYLFLGIKHPQRVNGLLRLDTSSLFKASYWSLDPDGSSKISQTRLKDYGIPDYHVDVWIGSSWKKPLYAAVQDYLRLENQDPIQYAMNHGYPIFQEWDKGQFEVRNEEQSKEDEGDDYGIPIGVQVPTEYIASPLECARVTDISDFIKIHPSITFGTVIHLKRPGILYHLHPSPLSNFKWYYGTNSDDSTQPRATMDLNLDHGRLPLTFNLDGAFAWFDIVVPSLQCIQPAYLSQMSVEDEHSWEDLVLINSISFYLRGDFTADPSTFLVPVFLFHRMARKETGNRFDRRDISSLSEPFYWSLDLDGDSSIPKERLEDYGIPKCDVFMRVGSCWDKAHYAAFRDHFRLVNEHPIQYARNRGYPIFQKWNERRSEVANEDQDRESETDPGQKEESQGDDDKWIPPAVQSHSNMASLYNHFEEEIDDAMDVDSDVDPVDDVTDPKNANNHAFSGDTDIVMGSEDDNSTSTVTDEILSSIATGKKRAREQDADAGPSKL</sequence>
<feature type="region of interest" description="Disordered" evidence="1">
    <location>
        <begin position="529"/>
        <end position="562"/>
    </location>
</feature>
<evidence type="ECO:0000313" key="2">
    <source>
        <dbReference type="EMBL" id="KAL0571924.1"/>
    </source>
</evidence>
<reference evidence="2 3" key="1">
    <citation type="submission" date="2024-02" db="EMBL/GenBank/DDBJ databases">
        <title>A draft genome for the cacao thread blight pathogen Marasmius crinis-equi.</title>
        <authorList>
            <person name="Cohen S.P."/>
            <person name="Baruah I.K."/>
            <person name="Amoako-Attah I."/>
            <person name="Bukari Y."/>
            <person name="Meinhardt L.W."/>
            <person name="Bailey B.A."/>
        </authorList>
    </citation>
    <scope>NUCLEOTIDE SEQUENCE [LARGE SCALE GENOMIC DNA]</scope>
    <source>
        <strain evidence="2 3">GH-76</strain>
    </source>
</reference>
<comment type="caution">
    <text evidence="2">The sequence shown here is derived from an EMBL/GenBank/DDBJ whole genome shotgun (WGS) entry which is preliminary data.</text>
</comment>
<feature type="compositionally biased region" description="Acidic residues" evidence="1">
    <location>
        <begin position="587"/>
        <end position="596"/>
    </location>
</feature>
<evidence type="ECO:0000256" key="1">
    <source>
        <dbReference type="SAM" id="MobiDB-lite"/>
    </source>
</evidence>